<comment type="caution">
    <text evidence="1">The sequence shown here is derived from an EMBL/GenBank/DDBJ whole genome shotgun (WGS) entry which is preliminary data.</text>
</comment>
<evidence type="ECO:0000313" key="1">
    <source>
        <dbReference type="EMBL" id="KAJ8044653.1"/>
    </source>
</evidence>
<reference evidence="1" key="1">
    <citation type="submission" date="2021-10" db="EMBL/GenBank/DDBJ databases">
        <title>Tropical sea cucumber genome reveals ecological adaptation and Cuvierian tubules defense mechanism.</title>
        <authorList>
            <person name="Chen T."/>
        </authorList>
    </citation>
    <scope>NUCLEOTIDE SEQUENCE</scope>
    <source>
        <strain evidence="1">Nanhai2018</strain>
        <tissue evidence="1">Muscle</tissue>
    </source>
</reference>
<keyword evidence="2" id="KW-1185">Reference proteome</keyword>
<organism evidence="1 2">
    <name type="scientific">Holothuria leucospilota</name>
    <name type="common">Black long sea cucumber</name>
    <name type="synonym">Mertensiothuria leucospilota</name>
    <dbReference type="NCBI Taxonomy" id="206669"/>
    <lineage>
        <taxon>Eukaryota</taxon>
        <taxon>Metazoa</taxon>
        <taxon>Echinodermata</taxon>
        <taxon>Eleutherozoa</taxon>
        <taxon>Echinozoa</taxon>
        <taxon>Holothuroidea</taxon>
        <taxon>Aspidochirotacea</taxon>
        <taxon>Aspidochirotida</taxon>
        <taxon>Holothuriidae</taxon>
        <taxon>Holothuria</taxon>
    </lineage>
</organism>
<gene>
    <name evidence="1" type="ORF">HOLleu_07445</name>
</gene>
<dbReference type="AlphaFoldDB" id="A0A9Q1HH19"/>
<dbReference type="OrthoDB" id="425681at2759"/>
<name>A0A9Q1HH19_HOLLE</name>
<dbReference type="Proteomes" id="UP001152320">
    <property type="component" value="Chromosome 3"/>
</dbReference>
<proteinExistence type="predicted"/>
<protein>
    <submittedName>
        <fullName evidence="1">Uncharacterized protein</fullName>
    </submittedName>
</protein>
<sequence>MFALTISIKKTEEIAQDAPSPPTIAINDSRLATVNNFRYLGSLISSNVSLDADINTGRNAGMRMQPL</sequence>
<evidence type="ECO:0000313" key="2">
    <source>
        <dbReference type="Proteomes" id="UP001152320"/>
    </source>
</evidence>
<dbReference type="EMBL" id="JAIZAY010000003">
    <property type="protein sequence ID" value="KAJ8044653.1"/>
    <property type="molecule type" value="Genomic_DNA"/>
</dbReference>
<accession>A0A9Q1HH19</accession>